<gene>
    <name evidence="2" type="ORF">AFUS01_LOCUS40589</name>
</gene>
<dbReference type="AlphaFoldDB" id="A0A8J2LY58"/>
<comment type="caution">
    <text evidence="2">The sequence shown here is derived from an EMBL/GenBank/DDBJ whole genome shotgun (WGS) entry which is preliminary data.</text>
</comment>
<evidence type="ECO:0000256" key="1">
    <source>
        <dbReference type="SAM" id="MobiDB-lite"/>
    </source>
</evidence>
<feature type="non-terminal residue" evidence="2">
    <location>
        <position position="48"/>
    </location>
</feature>
<proteinExistence type="predicted"/>
<evidence type="ECO:0000313" key="3">
    <source>
        <dbReference type="Proteomes" id="UP000708208"/>
    </source>
</evidence>
<dbReference type="Proteomes" id="UP000708208">
    <property type="component" value="Unassembled WGS sequence"/>
</dbReference>
<sequence length="48" mass="5216">MKEILELTKPSKSSPRIRLESTMSQDGEFVSSDEESAPPSSPLPPAVE</sequence>
<evidence type="ECO:0000313" key="2">
    <source>
        <dbReference type="EMBL" id="CAG7830810.1"/>
    </source>
</evidence>
<protein>
    <submittedName>
        <fullName evidence="2">Uncharacterized protein</fullName>
    </submittedName>
</protein>
<name>A0A8J2LY58_9HEXA</name>
<accession>A0A8J2LY58</accession>
<dbReference type="EMBL" id="CAJVCH010557719">
    <property type="protein sequence ID" value="CAG7830810.1"/>
    <property type="molecule type" value="Genomic_DNA"/>
</dbReference>
<reference evidence="2" key="1">
    <citation type="submission" date="2021-06" db="EMBL/GenBank/DDBJ databases">
        <authorList>
            <person name="Hodson N. C."/>
            <person name="Mongue J. A."/>
            <person name="Jaron S. K."/>
        </authorList>
    </citation>
    <scope>NUCLEOTIDE SEQUENCE</scope>
</reference>
<feature type="region of interest" description="Disordered" evidence="1">
    <location>
        <begin position="1"/>
        <end position="48"/>
    </location>
</feature>
<dbReference type="OrthoDB" id="2020542at2759"/>
<feature type="compositionally biased region" description="Pro residues" evidence="1">
    <location>
        <begin position="39"/>
        <end position="48"/>
    </location>
</feature>
<organism evidence="2 3">
    <name type="scientific">Allacma fusca</name>
    <dbReference type="NCBI Taxonomy" id="39272"/>
    <lineage>
        <taxon>Eukaryota</taxon>
        <taxon>Metazoa</taxon>
        <taxon>Ecdysozoa</taxon>
        <taxon>Arthropoda</taxon>
        <taxon>Hexapoda</taxon>
        <taxon>Collembola</taxon>
        <taxon>Symphypleona</taxon>
        <taxon>Sminthuridae</taxon>
        <taxon>Allacma</taxon>
    </lineage>
</organism>
<keyword evidence="3" id="KW-1185">Reference proteome</keyword>